<keyword evidence="3" id="KW-1185">Reference proteome</keyword>
<name>A0ABU1U4B3_9BACL</name>
<reference evidence="2 3" key="1">
    <citation type="submission" date="2023-07" db="EMBL/GenBank/DDBJ databases">
        <title>Sorghum-associated microbial communities from plants grown in Nebraska, USA.</title>
        <authorList>
            <person name="Schachtman D."/>
        </authorList>
    </citation>
    <scope>NUCLEOTIDE SEQUENCE [LARGE SCALE GENOMIC DNA]</scope>
    <source>
        <strain evidence="2 3">BE211</strain>
    </source>
</reference>
<dbReference type="GO" id="GO:0003677">
    <property type="term" value="F:DNA binding"/>
    <property type="evidence" value="ECO:0007669"/>
    <property type="project" value="UniProtKB-KW"/>
</dbReference>
<evidence type="ECO:0000313" key="3">
    <source>
        <dbReference type="Proteomes" id="UP001258181"/>
    </source>
</evidence>
<evidence type="ECO:0000313" key="2">
    <source>
        <dbReference type="EMBL" id="MDR7074263.1"/>
    </source>
</evidence>
<sequence>MWKNDYYYLIGEYMKYGEVRHYRIDRMRNVELEKEYFNPQQMNLPERINQSFNMYSGEEAAITLQFTNDLINVMIDRFGLDADIRPLDEHTFIVKTRAAVSEGLVRWLLAWGDQAKVIHPQELIEKMKEESSKLFQTYHTELNKVQT</sequence>
<proteinExistence type="predicted"/>
<keyword evidence="2" id="KW-0238">DNA-binding</keyword>
<organism evidence="2 3">
    <name type="scientific">Fictibacillus barbaricus</name>
    <dbReference type="NCBI Taxonomy" id="182136"/>
    <lineage>
        <taxon>Bacteria</taxon>
        <taxon>Bacillati</taxon>
        <taxon>Bacillota</taxon>
        <taxon>Bacilli</taxon>
        <taxon>Bacillales</taxon>
        <taxon>Fictibacillaceae</taxon>
        <taxon>Fictibacillus</taxon>
    </lineage>
</organism>
<dbReference type="PANTHER" id="PTHR34580">
    <property type="match status" value="1"/>
</dbReference>
<gene>
    <name evidence="2" type="ORF">J2X07_003258</name>
</gene>
<comment type="caution">
    <text evidence="2">The sequence shown here is derived from an EMBL/GenBank/DDBJ whole genome shotgun (WGS) entry which is preliminary data.</text>
</comment>
<evidence type="ECO:0000259" key="1">
    <source>
        <dbReference type="Pfam" id="PF25583"/>
    </source>
</evidence>
<accession>A0ABU1U4B3</accession>
<dbReference type="Proteomes" id="UP001258181">
    <property type="component" value="Unassembled WGS sequence"/>
</dbReference>
<dbReference type="InterPro" id="IPR051534">
    <property type="entry name" value="CBASS_pafABC_assoc_protein"/>
</dbReference>
<dbReference type="PROSITE" id="PS52050">
    <property type="entry name" value="WYL"/>
    <property type="match status" value="1"/>
</dbReference>
<dbReference type="InterPro" id="IPR057727">
    <property type="entry name" value="WCX_dom"/>
</dbReference>
<dbReference type="Pfam" id="PF25583">
    <property type="entry name" value="WCX"/>
    <property type="match status" value="1"/>
</dbReference>
<dbReference type="PANTHER" id="PTHR34580:SF1">
    <property type="entry name" value="PROTEIN PAFC"/>
    <property type="match status" value="1"/>
</dbReference>
<feature type="domain" description="WCX" evidence="1">
    <location>
        <begin position="62"/>
        <end position="132"/>
    </location>
</feature>
<protein>
    <submittedName>
        <fullName evidence="2">DNA-binding transcriptional regulator YafY</fullName>
    </submittedName>
</protein>
<dbReference type="EMBL" id="JAVDWA010000006">
    <property type="protein sequence ID" value="MDR7074263.1"/>
    <property type="molecule type" value="Genomic_DNA"/>
</dbReference>